<dbReference type="InterPro" id="IPR036291">
    <property type="entry name" value="NAD(P)-bd_dom_sf"/>
</dbReference>
<proteinExistence type="predicted"/>
<name>A0A8K0HVB2_COCNU</name>
<sequence>MEKLGEKRRVCVTGAGGFIASCLVKALLDKGFMVHGTVRDPSDEKNAHLKKLENASENLQLFKADLLDYNAVASAIAGCEGVFHVASPVPSTKVPNPEARFPNALVELIAPAVTGTLNVLKACCEAKVKRVVVVSSVAAVTMIPNWPKGKVKDENCWSDKEYCRTTENWYCLSKTLAESEALEYAEKHALDVVTVCPCMVIGPLLQPTVNASSLFLINLLKGVRDSVENRRWSFVDVIDVVDALLLVYEKPEASGRYICVSHTVKLRDVVDMLKSIYPKYDYPKTFIEVDEGSLFSTEKLKMLGWKCRRLEESLIDSVECYQDAGLLSKD</sequence>
<dbReference type="CDD" id="cd08958">
    <property type="entry name" value="FR_SDR_e"/>
    <property type="match status" value="1"/>
</dbReference>
<dbReference type="EMBL" id="CM017872">
    <property type="protein sequence ID" value="KAG1326808.1"/>
    <property type="molecule type" value="Genomic_DNA"/>
</dbReference>
<comment type="caution">
    <text evidence="3">The sequence shown here is derived from an EMBL/GenBank/DDBJ whole genome shotgun (WGS) entry which is preliminary data.</text>
</comment>
<evidence type="ECO:0000313" key="3">
    <source>
        <dbReference type="EMBL" id="KAG1326808.1"/>
    </source>
</evidence>
<dbReference type="Proteomes" id="UP000797356">
    <property type="component" value="Chromosome 1"/>
</dbReference>
<organism evidence="3 4">
    <name type="scientific">Cocos nucifera</name>
    <name type="common">Coconut palm</name>
    <dbReference type="NCBI Taxonomy" id="13894"/>
    <lineage>
        <taxon>Eukaryota</taxon>
        <taxon>Viridiplantae</taxon>
        <taxon>Streptophyta</taxon>
        <taxon>Embryophyta</taxon>
        <taxon>Tracheophyta</taxon>
        <taxon>Spermatophyta</taxon>
        <taxon>Magnoliopsida</taxon>
        <taxon>Liliopsida</taxon>
        <taxon>Arecaceae</taxon>
        <taxon>Arecoideae</taxon>
        <taxon>Cocoseae</taxon>
        <taxon>Attaleinae</taxon>
        <taxon>Cocos</taxon>
    </lineage>
</organism>
<keyword evidence="4" id="KW-1185">Reference proteome</keyword>
<feature type="domain" description="NAD-dependent epimerase/dehydratase" evidence="2">
    <location>
        <begin position="10"/>
        <end position="254"/>
    </location>
</feature>
<dbReference type="GO" id="GO:0016616">
    <property type="term" value="F:oxidoreductase activity, acting on the CH-OH group of donors, NAD or NADP as acceptor"/>
    <property type="evidence" value="ECO:0007669"/>
    <property type="project" value="TreeGrafter"/>
</dbReference>
<reference evidence="3" key="1">
    <citation type="journal article" date="2017" name="Gigascience">
        <title>The genome draft of coconut (Cocos nucifera).</title>
        <authorList>
            <person name="Xiao Y."/>
            <person name="Xu P."/>
            <person name="Fan H."/>
            <person name="Baudouin L."/>
            <person name="Xia W."/>
            <person name="Bocs S."/>
            <person name="Xu J."/>
            <person name="Li Q."/>
            <person name="Guo A."/>
            <person name="Zhou L."/>
            <person name="Li J."/>
            <person name="Wu Y."/>
            <person name="Ma Z."/>
            <person name="Armero A."/>
            <person name="Issali A.E."/>
            <person name="Liu N."/>
            <person name="Peng M."/>
            <person name="Yang Y."/>
        </authorList>
    </citation>
    <scope>NUCLEOTIDE SEQUENCE</scope>
    <source>
        <tissue evidence="3">Spear leaf of Hainan Tall coconut</tissue>
    </source>
</reference>
<dbReference type="InterPro" id="IPR001509">
    <property type="entry name" value="Epimerase_deHydtase"/>
</dbReference>
<dbReference type="PANTHER" id="PTHR10366:SF831">
    <property type="entry name" value="NAD-DEPENDENT EPIMERASE_DEHYDRATASE DOMAIN-CONTAINING PROTEIN"/>
    <property type="match status" value="1"/>
</dbReference>
<dbReference type="AlphaFoldDB" id="A0A8K0HVB2"/>
<dbReference type="SUPFAM" id="SSF51735">
    <property type="entry name" value="NAD(P)-binding Rossmann-fold domains"/>
    <property type="match status" value="1"/>
</dbReference>
<dbReference type="PROSITE" id="PS51257">
    <property type="entry name" value="PROKAR_LIPOPROTEIN"/>
    <property type="match status" value="1"/>
</dbReference>
<accession>A0A8K0HVB2</accession>
<keyword evidence="1" id="KW-0560">Oxidoreductase</keyword>
<dbReference type="InterPro" id="IPR050425">
    <property type="entry name" value="NAD(P)_dehydrat-like"/>
</dbReference>
<evidence type="ECO:0000256" key="1">
    <source>
        <dbReference type="ARBA" id="ARBA00023002"/>
    </source>
</evidence>
<dbReference type="Gene3D" id="3.40.50.720">
    <property type="entry name" value="NAD(P)-binding Rossmann-like Domain"/>
    <property type="match status" value="1"/>
</dbReference>
<evidence type="ECO:0000313" key="4">
    <source>
        <dbReference type="Proteomes" id="UP000797356"/>
    </source>
</evidence>
<gene>
    <name evidence="3" type="ORF">COCNU_01G007420</name>
</gene>
<dbReference type="PANTHER" id="PTHR10366">
    <property type="entry name" value="NAD DEPENDENT EPIMERASE/DEHYDRATASE"/>
    <property type="match status" value="1"/>
</dbReference>
<evidence type="ECO:0000259" key="2">
    <source>
        <dbReference type="Pfam" id="PF01370"/>
    </source>
</evidence>
<dbReference type="FunFam" id="3.40.50.720:FF:000382">
    <property type="entry name" value="NAD(P)-binding Rossmann-fold superfamily protein"/>
    <property type="match status" value="1"/>
</dbReference>
<reference evidence="3" key="2">
    <citation type="submission" date="2019-07" db="EMBL/GenBank/DDBJ databases">
        <authorList>
            <person name="Yang Y."/>
            <person name="Bocs S."/>
            <person name="Baudouin L."/>
        </authorList>
    </citation>
    <scope>NUCLEOTIDE SEQUENCE</scope>
    <source>
        <tissue evidence="3">Spear leaf of Hainan Tall coconut</tissue>
    </source>
</reference>
<dbReference type="Pfam" id="PF01370">
    <property type="entry name" value="Epimerase"/>
    <property type="match status" value="1"/>
</dbReference>
<protein>
    <submittedName>
        <fullName evidence="3">Cinnamoyl-CoA reductase 1</fullName>
    </submittedName>
</protein>
<dbReference type="OrthoDB" id="2735536at2759"/>